<evidence type="ECO:0000256" key="1">
    <source>
        <dbReference type="ARBA" id="ARBA00023002"/>
    </source>
</evidence>
<reference evidence="3" key="1">
    <citation type="journal article" date="2019" name="Int. J. Syst. Evol. Microbiol.">
        <title>The Global Catalogue of Microorganisms (GCM) 10K type strain sequencing project: providing services to taxonomists for standard genome sequencing and annotation.</title>
        <authorList>
            <consortium name="The Broad Institute Genomics Platform"/>
            <consortium name="The Broad Institute Genome Sequencing Center for Infectious Disease"/>
            <person name="Wu L."/>
            <person name="Ma J."/>
        </authorList>
    </citation>
    <scope>NUCLEOTIDE SEQUENCE [LARGE SCALE GENOMIC DNA]</scope>
    <source>
        <strain evidence="3">CGMCC 1.15772</strain>
    </source>
</reference>
<organism evidence="2 3">
    <name type="scientific">Deinococcus lacus</name>
    <dbReference type="NCBI Taxonomy" id="392561"/>
    <lineage>
        <taxon>Bacteria</taxon>
        <taxon>Thermotogati</taxon>
        <taxon>Deinococcota</taxon>
        <taxon>Deinococci</taxon>
        <taxon>Deinococcales</taxon>
        <taxon>Deinococcaceae</taxon>
        <taxon>Deinococcus</taxon>
    </lineage>
</organism>
<dbReference type="RefSeq" id="WP_380083860.1">
    <property type="nucleotide sequence ID" value="NZ_JBHSWD010000002.1"/>
</dbReference>
<dbReference type="Pfam" id="PF13450">
    <property type="entry name" value="NAD_binding_8"/>
    <property type="match status" value="1"/>
</dbReference>
<dbReference type="EMBL" id="JBHSWD010000002">
    <property type="protein sequence ID" value="MFC6592739.1"/>
    <property type="molecule type" value="Genomic_DNA"/>
</dbReference>
<sequence>MSRRAVVVGAGFAGLAAALRLQQAGVQVTLLDRLERPGGKAALGYPEFSSGPTVVTMPQVFGALHSRLGWAAPELQPARPTTAYHALSGRSFAPQALAVAGSLEPTLAQLGRAEGQRYAALLHLSRRLYRDAAPTFLFAPPPAWPQLGRYALTAGWAAQPGARWLRWSAVGRF</sequence>
<protein>
    <submittedName>
        <fullName evidence="2">FAD-dependent oxidoreductase</fullName>
    </submittedName>
</protein>
<dbReference type="InterPro" id="IPR036188">
    <property type="entry name" value="FAD/NAD-bd_sf"/>
</dbReference>
<keyword evidence="1" id="KW-0560">Oxidoreductase</keyword>
<dbReference type="Proteomes" id="UP001596297">
    <property type="component" value="Unassembled WGS sequence"/>
</dbReference>
<name>A0ABW1YEN9_9DEIO</name>
<dbReference type="PANTHER" id="PTHR43734:SF7">
    <property type="entry name" value="4,4'-DIAPONEUROSPORENE OXYGENASE"/>
    <property type="match status" value="1"/>
</dbReference>
<gene>
    <name evidence="2" type="ORF">ACFP81_12530</name>
</gene>
<keyword evidence="3" id="KW-1185">Reference proteome</keyword>
<dbReference type="SUPFAM" id="SSF51905">
    <property type="entry name" value="FAD/NAD(P)-binding domain"/>
    <property type="match status" value="1"/>
</dbReference>
<evidence type="ECO:0000313" key="2">
    <source>
        <dbReference type="EMBL" id="MFC6592739.1"/>
    </source>
</evidence>
<evidence type="ECO:0000313" key="3">
    <source>
        <dbReference type="Proteomes" id="UP001596297"/>
    </source>
</evidence>
<dbReference type="Gene3D" id="3.50.50.60">
    <property type="entry name" value="FAD/NAD(P)-binding domain"/>
    <property type="match status" value="1"/>
</dbReference>
<comment type="caution">
    <text evidence="2">The sequence shown here is derived from an EMBL/GenBank/DDBJ whole genome shotgun (WGS) entry which is preliminary data.</text>
</comment>
<dbReference type="PRINTS" id="PR00419">
    <property type="entry name" value="ADXRDTASE"/>
</dbReference>
<dbReference type="PANTHER" id="PTHR43734">
    <property type="entry name" value="PHYTOENE DESATURASE"/>
    <property type="match status" value="1"/>
</dbReference>
<accession>A0ABW1YEN9</accession>
<proteinExistence type="predicted"/>